<dbReference type="AlphaFoldDB" id="A0A4U5PBH2"/>
<evidence type="ECO:0000256" key="1">
    <source>
        <dbReference type="SAM" id="SignalP"/>
    </source>
</evidence>
<sequence length="225" mass="25245">MPRVVPLLASFCLCAATIAVAAPTLQERSNTVIQQRSSPAKAKAKLAAASAKKRRSPPAAVIRTRRSKREVYVEEIPDDLPFDTVSDQIRGLSDNQLQLLAEIVQNEINNYDPEQNLDEYEIVEVPIDFGRNDVELFPRDRRGVQIVEDDEPPLLVLPEPLELEPELDEPELVLVPEELLEEAEDDIPEAAMPIGLDQEDVDDIELRLRISELANLLNERAIRGL</sequence>
<name>A0A4U5PBH2_STECR</name>
<proteinExistence type="predicted"/>
<evidence type="ECO:0000313" key="2">
    <source>
        <dbReference type="EMBL" id="TKR93717.1"/>
    </source>
</evidence>
<protein>
    <submittedName>
        <fullName evidence="2">Uncharacterized protein</fullName>
    </submittedName>
</protein>
<feature type="chain" id="PRO_5020184336" evidence="1">
    <location>
        <begin position="22"/>
        <end position="225"/>
    </location>
</feature>
<reference evidence="2 3" key="2">
    <citation type="journal article" date="2019" name="G3 (Bethesda)">
        <title>Hybrid Assembly of the Genome of the Entomopathogenic Nematode Steinernema carpocapsae Identifies the X-Chromosome.</title>
        <authorList>
            <person name="Serra L."/>
            <person name="Macchietto M."/>
            <person name="Macias-Munoz A."/>
            <person name="McGill C.J."/>
            <person name="Rodriguez I.M."/>
            <person name="Rodriguez B."/>
            <person name="Murad R."/>
            <person name="Mortazavi A."/>
        </authorList>
    </citation>
    <scope>NUCLEOTIDE SEQUENCE [LARGE SCALE GENOMIC DNA]</scope>
    <source>
        <strain evidence="2 3">ALL</strain>
    </source>
</reference>
<keyword evidence="1" id="KW-0732">Signal</keyword>
<gene>
    <name evidence="2" type="ORF">L596_008125</name>
</gene>
<feature type="signal peptide" evidence="1">
    <location>
        <begin position="1"/>
        <end position="21"/>
    </location>
</feature>
<accession>A0A4U5PBH2</accession>
<comment type="caution">
    <text evidence="2">The sequence shown here is derived from an EMBL/GenBank/DDBJ whole genome shotgun (WGS) entry which is preliminary data.</text>
</comment>
<organism evidence="2 3">
    <name type="scientific">Steinernema carpocapsae</name>
    <name type="common">Entomopathogenic nematode</name>
    <dbReference type="NCBI Taxonomy" id="34508"/>
    <lineage>
        <taxon>Eukaryota</taxon>
        <taxon>Metazoa</taxon>
        <taxon>Ecdysozoa</taxon>
        <taxon>Nematoda</taxon>
        <taxon>Chromadorea</taxon>
        <taxon>Rhabditida</taxon>
        <taxon>Tylenchina</taxon>
        <taxon>Panagrolaimomorpha</taxon>
        <taxon>Strongyloidoidea</taxon>
        <taxon>Steinernematidae</taxon>
        <taxon>Steinernema</taxon>
    </lineage>
</organism>
<dbReference type="Proteomes" id="UP000298663">
    <property type="component" value="Unassembled WGS sequence"/>
</dbReference>
<dbReference type="OrthoDB" id="5850536at2759"/>
<evidence type="ECO:0000313" key="3">
    <source>
        <dbReference type="Proteomes" id="UP000298663"/>
    </source>
</evidence>
<reference evidence="2 3" key="1">
    <citation type="journal article" date="2015" name="Genome Biol.">
        <title>Comparative genomics of Steinernema reveals deeply conserved gene regulatory networks.</title>
        <authorList>
            <person name="Dillman A.R."/>
            <person name="Macchietto M."/>
            <person name="Porter C.F."/>
            <person name="Rogers A."/>
            <person name="Williams B."/>
            <person name="Antoshechkin I."/>
            <person name="Lee M.M."/>
            <person name="Goodwin Z."/>
            <person name="Lu X."/>
            <person name="Lewis E.E."/>
            <person name="Goodrich-Blair H."/>
            <person name="Stock S.P."/>
            <person name="Adams B.J."/>
            <person name="Sternberg P.W."/>
            <person name="Mortazavi A."/>
        </authorList>
    </citation>
    <scope>NUCLEOTIDE SEQUENCE [LARGE SCALE GENOMIC DNA]</scope>
    <source>
        <strain evidence="2 3">ALL</strain>
    </source>
</reference>
<dbReference type="EMBL" id="AZBU02000002">
    <property type="protein sequence ID" value="TKR93717.1"/>
    <property type="molecule type" value="Genomic_DNA"/>
</dbReference>
<keyword evidence="3" id="KW-1185">Reference proteome</keyword>